<feature type="coiled-coil region" evidence="2">
    <location>
        <begin position="89"/>
        <end position="116"/>
    </location>
</feature>
<dbReference type="Gene3D" id="3.30.9.10">
    <property type="entry name" value="D-Amino Acid Oxidase, subunit A, domain 2"/>
    <property type="match status" value="1"/>
</dbReference>
<feature type="domain" description="FAD dependent oxidoreductase" evidence="3">
    <location>
        <begin position="4"/>
        <end position="348"/>
    </location>
</feature>
<dbReference type="SUPFAM" id="SSF51905">
    <property type="entry name" value="FAD/NAD(P)-binding domain"/>
    <property type="match status" value="1"/>
</dbReference>
<dbReference type="RefSeq" id="WP_020039670.1">
    <property type="nucleotide sequence ID" value="NZ_KE557277.1"/>
</dbReference>
<dbReference type="GO" id="GO:0008115">
    <property type="term" value="F:sarcosine oxidase activity"/>
    <property type="evidence" value="ECO:0007669"/>
    <property type="project" value="UniProtKB-EC"/>
</dbReference>
<proteinExistence type="predicted"/>
<dbReference type="EC" id="1.5.3.1" evidence="4"/>
<accession>S9QL99</accession>
<evidence type="ECO:0000259" key="3">
    <source>
        <dbReference type="Pfam" id="PF01266"/>
    </source>
</evidence>
<dbReference type="PANTHER" id="PTHR13847">
    <property type="entry name" value="SARCOSINE DEHYDROGENASE-RELATED"/>
    <property type="match status" value="1"/>
</dbReference>
<dbReference type="HOGENOM" id="CLU_007884_4_3_5"/>
<dbReference type="PRINTS" id="PR00411">
    <property type="entry name" value="PNDRDTASEI"/>
</dbReference>
<dbReference type="AlphaFoldDB" id="S9QL99"/>
<dbReference type="EMBL" id="APVH01000032">
    <property type="protein sequence ID" value="EPX80537.1"/>
    <property type="molecule type" value="Genomic_DNA"/>
</dbReference>
<comment type="caution">
    <text evidence="4">The sequence shown here is derived from an EMBL/GenBank/DDBJ whole genome shotgun (WGS) entry which is preliminary data.</text>
</comment>
<evidence type="ECO:0000256" key="1">
    <source>
        <dbReference type="ARBA" id="ARBA00023002"/>
    </source>
</evidence>
<dbReference type="PANTHER" id="PTHR13847:SF287">
    <property type="entry name" value="FAD-DEPENDENT OXIDOREDUCTASE DOMAIN-CONTAINING PROTEIN 1"/>
    <property type="match status" value="1"/>
</dbReference>
<dbReference type="STRING" id="1123237.Salmuc_03854"/>
<evidence type="ECO:0000313" key="5">
    <source>
        <dbReference type="Proteomes" id="UP000015347"/>
    </source>
</evidence>
<dbReference type="InterPro" id="IPR006076">
    <property type="entry name" value="FAD-dep_OxRdtase"/>
</dbReference>
<reference evidence="5" key="1">
    <citation type="journal article" date="2014" name="Stand. Genomic Sci.">
        <title>Genome sequence of the exopolysaccharide-producing Salipiger mucosus type strain (DSM 16094(T)), a moderately halophilic member of the Roseobacter clade.</title>
        <authorList>
            <person name="Riedel T."/>
            <person name="Spring S."/>
            <person name="Fiebig A."/>
            <person name="Petersen J."/>
            <person name="Kyrpides N.C."/>
            <person name="Goker M."/>
            <person name="Klenk H.P."/>
        </authorList>
    </citation>
    <scope>NUCLEOTIDE SEQUENCE [LARGE SCALE GENOMIC DNA]</scope>
    <source>
        <strain evidence="5">DSM 16094</strain>
    </source>
</reference>
<sequence length="373" mass="39414">MTFDALVIGGGLHGLSAALQAARRGMKVALVERDFLGRHASGATAAGVRTLGRDPAELPLSLEAAETWHVMEELVGDSCGFHATGQVQVAEDEAAMEKLRARVEGLQARGMSHEELIGANELKSLVPAMTGPCVGAAWTPRDGAADPHVTIRAFRTAALAAGVEMHEQCAVTGLSRREGTWIVTTSKGAFEAPVVINAAGAWSAEIARLAGDPLRLGLKHSMMIVTERASRVVAPVISAMGRRLSFKQTDAGTLLIGGGVQGRIHDDGQSAVVDFAALALALDTTRRLFPWTEGLRIVRTWAGMEATTDNHLPIIGFSNRAEGLIHDFGFSGHGFQLVPSVGRVVAELAAEGHTETDLSAFDPARIELERDAA</sequence>
<keyword evidence="2" id="KW-0175">Coiled coil</keyword>
<name>S9QL99_9RHOB</name>
<protein>
    <submittedName>
        <fullName evidence="4">Sarcosine oxidase beta subunit</fullName>
        <ecNumber evidence="4">1.5.3.1</ecNumber>
    </submittedName>
</protein>
<dbReference type="GO" id="GO:0005737">
    <property type="term" value="C:cytoplasm"/>
    <property type="evidence" value="ECO:0007669"/>
    <property type="project" value="TreeGrafter"/>
</dbReference>
<keyword evidence="1 4" id="KW-0560">Oxidoreductase</keyword>
<keyword evidence="5" id="KW-1185">Reference proteome</keyword>
<gene>
    <name evidence="4" type="ORF">Salmuc_03854</name>
</gene>
<organism evidence="4 5">
    <name type="scientific">Salipiger mucosus DSM 16094</name>
    <dbReference type="NCBI Taxonomy" id="1123237"/>
    <lineage>
        <taxon>Bacteria</taxon>
        <taxon>Pseudomonadati</taxon>
        <taxon>Pseudomonadota</taxon>
        <taxon>Alphaproteobacteria</taxon>
        <taxon>Rhodobacterales</taxon>
        <taxon>Roseobacteraceae</taxon>
        <taxon>Salipiger</taxon>
    </lineage>
</organism>
<dbReference type="Pfam" id="PF01266">
    <property type="entry name" value="DAO"/>
    <property type="match status" value="1"/>
</dbReference>
<dbReference type="Proteomes" id="UP000015347">
    <property type="component" value="Unassembled WGS sequence"/>
</dbReference>
<dbReference type="eggNOG" id="COG0665">
    <property type="taxonomic scope" value="Bacteria"/>
</dbReference>
<dbReference type="Gene3D" id="3.50.50.60">
    <property type="entry name" value="FAD/NAD(P)-binding domain"/>
    <property type="match status" value="1"/>
</dbReference>
<dbReference type="InterPro" id="IPR036188">
    <property type="entry name" value="FAD/NAD-bd_sf"/>
</dbReference>
<evidence type="ECO:0000313" key="4">
    <source>
        <dbReference type="EMBL" id="EPX80537.1"/>
    </source>
</evidence>
<evidence type="ECO:0000256" key="2">
    <source>
        <dbReference type="SAM" id="Coils"/>
    </source>
</evidence>
<dbReference type="OrthoDB" id="9806452at2"/>